<accession>A0A450Z7L5</accession>
<protein>
    <submittedName>
        <fullName evidence="1">Uncharacterized protein</fullName>
    </submittedName>
</protein>
<proteinExistence type="predicted"/>
<dbReference type="AlphaFoldDB" id="A0A450Z7L5"/>
<evidence type="ECO:0000313" key="1">
    <source>
        <dbReference type="EMBL" id="VFK49786.1"/>
    </source>
</evidence>
<sequence>MAVLKYWGTISMPWNLQLCMIAATPVVPKPVPSVNGARLPRGRAARPLFQNQGDLGLAKRAKEKAVRKPE</sequence>
<dbReference type="EMBL" id="CAADFS010000083">
    <property type="protein sequence ID" value="VFK49786.1"/>
    <property type="molecule type" value="Genomic_DNA"/>
</dbReference>
<reference evidence="1" key="1">
    <citation type="submission" date="2019-02" db="EMBL/GenBank/DDBJ databases">
        <authorList>
            <person name="Gruber-Vodicka R. H."/>
            <person name="Seah K. B. B."/>
        </authorList>
    </citation>
    <scope>NUCLEOTIDE SEQUENCE</scope>
    <source>
        <strain evidence="1">BECK_BZ123</strain>
    </source>
</reference>
<gene>
    <name evidence="1" type="ORF">BECKTC1821D_GA0114238_10839</name>
</gene>
<name>A0A450Z7L5_9GAMM</name>
<organism evidence="1">
    <name type="scientific">Candidatus Kentrum sp. TC</name>
    <dbReference type="NCBI Taxonomy" id="2126339"/>
    <lineage>
        <taxon>Bacteria</taxon>
        <taxon>Pseudomonadati</taxon>
        <taxon>Pseudomonadota</taxon>
        <taxon>Gammaproteobacteria</taxon>
        <taxon>Candidatus Kentrum</taxon>
    </lineage>
</organism>